<dbReference type="InterPro" id="IPR044068">
    <property type="entry name" value="CB"/>
</dbReference>
<comment type="similarity">
    <text evidence="1">Belongs to the 'phage' integrase family.</text>
</comment>
<dbReference type="Pfam" id="PF00589">
    <property type="entry name" value="Phage_integrase"/>
    <property type="match status" value="1"/>
</dbReference>
<dbReference type="GO" id="GO:0003677">
    <property type="term" value="F:DNA binding"/>
    <property type="evidence" value="ECO:0007669"/>
    <property type="project" value="UniProtKB-UniRule"/>
</dbReference>
<dbReference type="GO" id="GO:0015074">
    <property type="term" value="P:DNA integration"/>
    <property type="evidence" value="ECO:0007669"/>
    <property type="project" value="UniProtKB-KW"/>
</dbReference>
<reference evidence="8" key="2">
    <citation type="submission" date="2021-09" db="EMBL/GenBank/DDBJ databases">
        <authorList>
            <person name="Gilroy R."/>
        </authorList>
    </citation>
    <scope>NUCLEOTIDE SEQUENCE</scope>
    <source>
        <strain evidence="8">CHK192-2623</strain>
    </source>
</reference>
<dbReference type="PANTHER" id="PTHR30349">
    <property type="entry name" value="PHAGE INTEGRASE-RELATED"/>
    <property type="match status" value="1"/>
</dbReference>
<evidence type="ECO:0000256" key="4">
    <source>
        <dbReference type="ARBA" id="ARBA00023172"/>
    </source>
</evidence>
<evidence type="ECO:0000259" key="7">
    <source>
        <dbReference type="PROSITE" id="PS51900"/>
    </source>
</evidence>
<dbReference type="InterPro" id="IPR010998">
    <property type="entry name" value="Integrase_recombinase_N"/>
</dbReference>
<comment type="caution">
    <text evidence="8">The sequence shown here is derived from an EMBL/GenBank/DDBJ whole genome shotgun (WGS) entry which is preliminary data.</text>
</comment>
<feature type="domain" description="Core-binding (CB)" evidence="7">
    <location>
        <begin position="69"/>
        <end position="152"/>
    </location>
</feature>
<evidence type="ECO:0000313" key="8">
    <source>
        <dbReference type="EMBL" id="HJE48842.1"/>
    </source>
</evidence>
<evidence type="ECO:0000256" key="1">
    <source>
        <dbReference type="ARBA" id="ARBA00008857"/>
    </source>
</evidence>
<dbReference type="InterPro" id="IPR002104">
    <property type="entry name" value="Integrase_catalytic"/>
</dbReference>
<dbReference type="SUPFAM" id="SSF56349">
    <property type="entry name" value="DNA breaking-rejoining enzymes"/>
    <property type="match status" value="1"/>
</dbReference>
<dbReference type="PANTHER" id="PTHR30349:SF64">
    <property type="entry name" value="PROPHAGE INTEGRASE INTD-RELATED"/>
    <property type="match status" value="1"/>
</dbReference>
<dbReference type="InterPro" id="IPR050090">
    <property type="entry name" value="Tyrosine_recombinase_XerCD"/>
</dbReference>
<dbReference type="InterPro" id="IPR004107">
    <property type="entry name" value="Integrase_SAM-like_N"/>
</dbReference>
<evidence type="ECO:0000313" key="9">
    <source>
        <dbReference type="Proteomes" id="UP000732527"/>
    </source>
</evidence>
<dbReference type="CDD" id="cd01189">
    <property type="entry name" value="INT_ICEBs1_C_like"/>
    <property type="match status" value="1"/>
</dbReference>
<dbReference type="PROSITE" id="PS51900">
    <property type="entry name" value="CB"/>
    <property type="match status" value="1"/>
</dbReference>
<protein>
    <submittedName>
        <fullName evidence="8">Tyrosine-type recombinase/integrase</fullName>
    </submittedName>
</protein>
<keyword evidence="4" id="KW-0233">DNA recombination</keyword>
<evidence type="ECO:0000259" key="6">
    <source>
        <dbReference type="PROSITE" id="PS51898"/>
    </source>
</evidence>
<dbReference type="Proteomes" id="UP000732527">
    <property type="component" value="Unassembled WGS sequence"/>
</dbReference>
<evidence type="ECO:0000256" key="5">
    <source>
        <dbReference type="PROSITE-ProRule" id="PRU01248"/>
    </source>
</evidence>
<dbReference type="PROSITE" id="PS51898">
    <property type="entry name" value="TYR_RECOMBINASE"/>
    <property type="match status" value="1"/>
</dbReference>
<gene>
    <name evidence="8" type="ORF">K8V69_01460</name>
</gene>
<keyword evidence="3 5" id="KW-0238">DNA-binding</keyword>
<dbReference type="Gene3D" id="1.10.443.10">
    <property type="entry name" value="Intergrase catalytic core"/>
    <property type="match status" value="1"/>
</dbReference>
<evidence type="ECO:0000256" key="2">
    <source>
        <dbReference type="ARBA" id="ARBA00022908"/>
    </source>
</evidence>
<proteinExistence type="inferred from homology"/>
<dbReference type="InterPro" id="IPR013762">
    <property type="entry name" value="Integrase-like_cat_sf"/>
</dbReference>
<reference evidence="8" key="1">
    <citation type="journal article" date="2021" name="PeerJ">
        <title>Extensive microbial diversity within the chicken gut microbiome revealed by metagenomics and culture.</title>
        <authorList>
            <person name="Gilroy R."/>
            <person name="Ravi A."/>
            <person name="Getino M."/>
            <person name="Pursley I."/>
            <person name="Horton D.L."/>
            <person name="Alikhan N.F."/>
            <person name="Baker D."/>
            <person name="Gharbi K."/>
            <person name="Hall N."/>
            <person name="Watson M."/>
            <person name="Adriaenssens E.M."/>
            <person name="Foster-Nyarko E."/>
            <person name="Jarju S."/>
            <person name="Secka A."/>
            <person name="Antonio M."/>
            <person name="Oren A."/>
            <person name="Chaudhuri R.R."/>
            <person name="La Ragione R."/>
            <person name="Hildebrand F."/>
            <person name="Pallen M.J."/>
        </authorList>
    </citation>
    <scope>NUCLEOTIDE SEQUENCE</scope>
    <source>
        <strain evidence="8">CHK192-2623</strain>
    </source>
</reference>
<dbReference type="EMBL" id="DYYQ01000011">
    <property type="protein sequence ID" value="HJE48842.1"/>
    <property type="molecule type" value="Genomic_DNA"/>
</dbReference>
<accession>A0A921EHZ7</accession>
<feature type="domain" description="Tyr recombinase" evidence="6">
    <location>
        <begin position="180"/>
        <end position="384"/>
    </location>
</feature>
<sequence>MVKYYSPQVEPLKNGKFKYSIRYTDPSFVGVHKKSVTIAKDTTHARNLANTKVKQMIQEKLNIQSIKPITMDKLIDKLKNNLDKQGLAIKTRNSYFSTLDIISKDFKDKLVASVNTTELNVYLNDLLYERKLSNGTIKIYLLQLKKIFEYAIQFGYIKKDPTLKIKINYKNERAKKQSRVENWYLTDDELNTVLTYCLHKKREDYYHLFKWLYLTGMRVGEATALLINNVFQDPETKLWYATISGTLVHVKGKGEVRQEFTKTASSHRTIALPDEAVEIYKECSKDRNKNDYLFRNKFYGSQLSNLNNPFSVSTISHFLRVFVDKNKWKKQITSHIFRHTHVSKLAEEGYPLSLITDRVGHSSSEITRKIYLHITKKEHLEFDKSMQNFK</sequence>
<dbReference type="AlphaFoldDB" id="A0A921EHZ7"/>
<dbReference type="Gene3D" id="1.10.150.130">
    <property type="match status" value="1"/>
</dbReference>
<dbReference type="GO" id="GO:0006310">
    <property type="term" value="P:DNA recombination"/>
    <property type="evidence" value="ECO:0007669"/>
    <property type="project" value="UniProtKB-KW"/>
</dbReference>
<dbReference type="InterPro" id="IPR011010">
    <property type="entry name" value="DNA_brk_join_enz"/>
</dbReference>
<evidence type="ECO:0000256" key="3">
    <source>
        <dbReference type="ARBA" id="ARBA00023125"/>
    </source>
</evidence>
<keyword evidence="2" id="KW-0229">DNA integration</keyword>
<name>A0A921EHZ7_LACJH</name>
<organism evidence="8 9">
    <name type="scientific">Lactobacillus johnsonii</name>
    <dbReference type="NCBI Taxonomy" id="33959"/>
    <lineage>
        <taxon>Bacteria</taxon>
        <taxon>Bacillati</taxon>
        <taxon>Bacillota</taxon>
        <taxon>Bacilli</taxon>
        <taxon>Lactobacillales</taxon>
        <taxon>Lactobacillaceae</taxon>
        <taxon>Lactobacillus</taxon>
    </lineage>
</organism>
<dbReference type="Pfam" id="PF13495">
    <property type="entry name" value="Phage_int_SAM_4"/>
    <property type="match status" value="1"/>
</dbReference>